<comment type="caution">
    <text evidence="2">The sequence shown here is derived from an EMBL/GenBank/DDBJ whole genome shotgun (WGS) entry which is preliminary data.</text>
</comment>
<protein>
    <submittedName>
        <fullName evidence="2">Uncharacterized protein</fullName>
    </submittedName>
</protein>
<dbReference type="AlphaFoldDB" id="A0A9W4E805"/>
<evidence type="ECO:0000256" key="1">
    <source>
        <dbReference type="SAM" id="MobiDB-lite"/>
    </source>
</evidence>
<name>A0A9W4E805_9ACTN</name>
<reference evidence="2" key="1">
    <citation type="submission" date="2021-06" db="EMBL/GenBank/DDBJ databases">
        <authorList>
            <person name="Arsene-Ploetze F."/>
        </authorList>
    </citation>
    <scope>NUCLEOTIDE SEQUENCE</scope>
    <source>
        <strain evidence="2">SBRY1</strain>
    </source>
</reference>
<feature type="compositionally biased region" description="Basic and acidic residues" evidence="1">
    <location>
        <begin position="70"/>
        <end position="86"/>
    </location>
</feature>
<evidence type="ECO:0000313" key="3">
    <source>
        <dbReference type="Proteomes" id="UP001153328"/>
    </source>
</evidence>
<feature type="compositionally biased region" description="Basic residues" evidence="1">
    <location>
        <begin position="55"/>
        <end position="69"/>
    </location>
</feature>
<gene>
    <name evidence="2" type="ORF">SBRY_20766</name>
</gene>
<evidence type="ECO:0000313" key="2">
    <source>
        <dbReference type="EMBL" id="CAG7631369.1"/>
    </source>
</evidence>
<dbReference type="Proteomes" id="UP001153328">
    <property type="component" value="Unassembled WGS sequence"/>
</dbReference>
<sequence>MVPTRGHWAVRGLPWTGGQQGSNRIVAVGAACGRREDGRGLRVPGRAARSAQGRPRIHRTGRQAGRRTVHRLDSERVDRIRPDRAP</sequence>
<dbReference type="EMBL" id="CAJVAX010000012">
    <property type="protein sequence ID" value="CAG7631369.1"/>
    <property type="molecule type" value="Genomic_DNA"/>
</dbReference>
<accession>A0A9W4E805</accession>
<keyword evidence="3" id="KW-1185">Reference proteome</keyword>
<proteinExistence type="predicted"/>
<organism evidence="2 3">
    <name type="scientific">Actinacidiphila bryophytorum</name>
    <dbReference type="NCBI Taxonomy" id="1436133"/>
    <lineage>
        <taxon>Bacteria</taxon>
        <taxon>Bacillati</taxon>
        <taxon>Actinomycetota</taxon>
        <taxon>Actinomycetes</taxon>
        <taxon>Kitasatosporales</taxon>
        <taxon>Streptomycetaceae</taxon>
        <taxon>Actinacidiphila</taxon>
    </lineage>
</organism>
<feature type="region of interest" description="Disordered" evidence="1">
    <location>
        <begin position="37"/>
        <end position="86"/>
    </location>
</feature>